<dbReference type="CDD" id="cd00473">
    <property type="entry name" value="bS6"/>
    <property type="match status" value="1"/>
</dbReference>
<keyword evidence="8" id="KW-1185">Reference proteome</keyword>
<dbReference type="GO" id="GO:0070181">
    <property type="term" value="F:small ribosomal subunit rRNA binding"/>
    <property type="evidence" value="ECO:0007669"/>
    <property type="project" value="TreeGrafter"/>
</dbReference>
<dbReference type="InterPro" id="IPR014717">
    <property type="entry name" value="Transl_elong_EF1B/ribsomal_bS6"/>
</dbReference>
<dbReference type="Proteomes" id="UP000032900">
    <property type="component" value="Unassembled WGS sequence"/>
</dbReference>
<accession>A0A0E9M2Z9</accession>
<evidence type="ECO:0000256" key="5">
    <source>
        <dbReference type="ARBA" id="ARBA00035294"/>
    </source>
</evidence>
<protein>
    <recommendedName>
        <fullName evidence="5 6">Small ribosomal subunit protein bS6</fullName>
    </recommendedName>
</protein>
<evidence type="ECO:0000256" key="1">
    <source>
        <dbReference type="ARBA" id="ARBA00009512"/>
    </source>
</evidence>
<dbReference type="GO" id="GO:0005737">
    <property type="term" value="C:cytoplasm"/>
    <property type="evidence" value="ECO:0007669"/>
    <property type="project" value="UniProtKB-ARBA"/>
</dbReference>
<proteinExistence type="inferred from homology"/>
<dbReference type="OrthoDB" id="9812702at2"/>
<keyword evidence="2 6" id="KW-0689">Ribosomal protein</keyword>
<dbReference type="STRING" id="1236989.JCM15548_14332"/>
<reference evidence="7 8" key="1">
    <citation type="journal article" date="2015" name="Microbes Environ.">
        <title>Distribution and evolution of nitrogen fixation genes in the phylum bacteroidetes.</title>
        <authorList>
            <person name="Inoue J."/>
            <person name="Oshima K."/>
            <person name="Suda W."/>
            <person name="Sakamoto M."/>
            <person name="Iino T."/>
            <person name="Noda S."/>
            <person name="Hongoh Y."/>
            <person name="Hattori M."/>
            <person name="Ohkuma M."/>
        </authorList>
    </citation>
    <scope>NUCLEOTIDE SEQUENCE [LARGE SCALE GENOMIC DNA]</scope>
    <source>
        <strain evidence="7">JCM 15548</strain>
    </source>
</reference>
<dbReference type="GO" id="GO:0005840">
    <property type="term" value="C:ribosome"/>
    <property type="evidence" value="ECO:0007669"/>
    <property type="project" value="UniProtKB-KW"/>
</dbReference>
<dbReference type="GO" id="GO:0006412">
    <property type="term" value="P:translation"/>
    <property type="evidence" value="ECO:0007669"/>
    <property type="project" value="UniProtKB-UniRule"/>
</dbReference>
<organism evidence="7 8">
    <name type="scientific">Geofilum rubicundum JCM 15548</name>
    <dbReference type="NCBI Taxonomy" id="1236989"/>
    <lineage>
        <taxon>Bacteria</taxon>
        <taxon>Pseudomonadati</taxon>
        <taxon>Bacteroidota</taxon>
        <taxon>Bacteroidia</taxon>
        <taxon>Marinilabiliales</taxon>
        <taxon>Marinilabiliaceae</taxon>
        <taxon>Geofilum</taxon>
    </lineage>
</organism>
<comment type="similarity">
    <text evidence="1 6">Belongs to the bacterial ribosomal protein bS6 family.</text>
</comment>
<evidence type="ECO:0000313" key="8">
    <source>
        <dbReference type="Proteomes" id="UP000032900"/>
    </source>
</evidence>
<dbReference type="GO" id="GO:0003735">
    <property type="term" value="F:structural constituent of ribosome"/>
    <property type="evidence" value="ECO:0007669"/>
    <property type="project" value="InterPro"/>
</dbReference>
<sequence>MLNSYETVFILTPVLSDVQMKETVEKFRNMILESGGEIVNDENWGLRKLAYPIQKKSTGFYNLLEFKADPSFIGKLEVNYRRDERIIRFLTFKLDKYALQYSEKRRSNKKEQKEK</sequence>
<dbReference type="Gene3D" id="3.30.70.60">
    <property type="match status" value="1"/>
</dbReference>
<dbReference type="HAMAP" id="MF_00360">
    <property type="entry name" value="Ribosomal_bS6"/>
    <property type="match status" value="1"/>
</dbReference>
<dbReference type="InterPro" id="IPR000529">
    <property type="entry name" value="Ribosomal_bS6"/>
</dbReference>
<dbReference type="EMBL" id="BAZW01000069">
    <property type="protein sequence ID" value="GAO31919.1"/>
    <property type="molecule type" value="Genomic_DNA"/>
</dbReference>
<evidence type="ECO:0000256" key="4">
    <source>
        <dbReference type="ARBA" id="ARBA00035104"/>
    </source>
</evidence>
<evidence type="ECO:0000256" key="2">
    <source>
        <dbReference type="ARBA" id="ARBA00022980"/>
    </source>
</evidence>
<comment type="caution">
    <text evidence="7">The sequence shown here is derived from an EMBL/GenBank/DDBJ whole genome shotgun (WGS) entry which is preliminary data.</text>
</comment>
<dbReference type="GO" id="GO:1990904">
    <property type="term" value="C:ribonucleoprotein complex"/>
    <property type="evidence" value="ECO:0007669"/>
    <property type="project" value="UniProtKB-KW"/>
</dbReference>
<dbReference type="PANTHER" id="PTHR21011:SF1">
    <property type="entry name" value="SMALL RIBOSOMAL SUBUNIT PROTEIN BS6M"/>
    <property type="match status" value="1"/>
</dbReference>
<keyword evidence="3 6" id="KW-0687">Ribonucleoprotein</keyword>
<comment type="function">
    <text evidence="4 6">Binds together with bS18 to 16S ribosomal RNA.</text>
</comment>
<dbReference type="PANTHER" id="PTHR21011">
    <property type="entry name" value="MITOCHONDRIAL 28S RIBOSOMAL PROTEIN S6"/>
    <property type="match status" value="1"/>
</dbReference>
<name>A0A0E9M2Z9_9BACT</name>
<evidence type="ECO:0000313" key="7">
    <source>
        <dbReference type="EMBL" id="GAO31919.1"/>
    </source>
</evidence>
<dbReference type="AlphaFoldDB" id="A0A0E9M2Z9"/>
<dbReference type="InterPro" id="IPR035980">
    <property type="entry name" value="Ribosomal_bS6_sf"/>
</dbReference>
<dbReference type="InterPro" id="IPR020814">
    <property type="entry name" value="Ribosomal_S6_plastid/chlpt"/>
</dbReference>
<dbReference type="SUPFAM" id="SSF54995">
    <property type="entry name" value="Ribosomal protein S6"/>
    <property type="match status" value="1"/>
</dbReference>
<dbReference type="RefSeq" id="WP_062128338.1">
    <property type="nucleotide sequence ID" value="NZ_BAZW01000069.1"/>
</dbReference>
<dbReference type="NCBIfam" id="TIGR00166">
    <property type="entry name" value="S6"/>
    <property type="match status" value="1"/>
</dbReference>
<evidence type="ECO:0000256" key="6">
    <source>
        <dbReference type="HAMAP-Rule" id="MF_00360"/>
    </source>
</evidence>
<gene>
    <name evidence="6" type="primary">rpsF</name>
    <name evidence="7" type="ORF">JCM15548_14332</name>
</gene>
<keyword evidence="6" id="KW-0694">RNA-binding</keyword>
<evidence type="ECO:0000256" key="3">
    <source>
        <dbReference type="ARBA" id="ARBA00023274"/>
    </source>
</evidence>
<keyword evidence="6" id="KW-0699">rRNA-binding</keyword>
<dbReference type="Pfam" id="PF01250">
    <property type="entry name" value="Ribosomal_S6"/>
    <property type="match status" value="1"/>
</dbReference>